<proteinExistence type="predicted"/>
<feature type="signal peptide" evidence="1">
    <location>
        <begin position="1"/>
        <end position="20"/>
    </location>
</feature>
<dbReference type="Proteomes" id="UP000679220">
    <property type="component" value="Unassembled WGS sequence"/>
</dbReference>
<reference evidence="2" key="2">
    <citation type="submission" date="2021-04" db="EMBL/GenBank/DDBJ databases">
        <authorList>
            <person name="Zhang T."/>
            <person name="Zhang Y."/>
            <person name="Lu D."/>
            <person name="Zuo D."/>
            <person name="Du Z."/>
        </authorList>
    </citation>
    <scope>NUCLEOTIDE SEQUENCE</scope>
    <source>
        <strain evidence="2">JR1</strain>
    </source>
</reference>
<organism evidence="2 3">
    <name type="scientific">Carboxylicivirga sediminis</name>
    <dbReference type="NCBI Taxonomy" id="2006564"/>
    <lineage>
        <taxon>Bacteria</taxon>
        <taxon>Pseudomonadati</taxon>
        <taxon>Bacteroidota</taxon>
        <taxon>Bacteroidia</taxon>
        <taxon>Marinilabiliales</taxon>
        <taxon>Marinilabiliaceae</taxon>
        <taxon>Carboxylicivirga</taxon>
    </lineage>
</organism>
<name>A0A941IW18_9BACT</name>
<feature type="chain" id="PRO_5036724189" description="Porin" evidence="1">
    <location>
        <begin position="21"/>
        <end position="427"/>
    </location>
</feature>
<protein>
    <recommendedName>
        <fullName evidence="4">Porin</fullName>
    </recommendedName>
</protein>
<keyword evidence="1" id="KW-0732">Signal</keyword>
<keyword evidence="3" id="KW-1185">Reference proteome</keyword>
<comment type="caution">
    <text evidence="2">The sequence shown here is derived from an EMBL/GenBank/DDBJ whole genome shotgun (WGS) entry which is preliminary data.</text>
</comment>
<dbReference type="RefSeq" id="WP_212189376.1">
    <property type="nucleotide sequence ID" value="NZ_JAGTAR010000009.1"/>
</dbReference>
<sequence length="427" mass="48455">MKLHIYILLIGLLALFQANAQETTTPEDTISKKGAISELKYIKQSGFANASSKIFSAEQRFTISGFGEVNYVNYDGTVGNKESKEIEQYYSNLYRSGVYLGYKISDKFIIMSEVQMEYLHDGTREGHFEANVEVSLDYLLHKHFNVRVGNYPLNLGWVNVNEEPIAFYTVNRPEVERTIIPSQWLEQGVLFYGELMPDTEYQFGITKGMRGQDFTSGTWIRNGRYTEWTEWPPTVAFNGKLGYGHEDRTLLSIAGYYGDASGGYSFSEGAMSGQSLDSNLGLLTVTAAHNIGGFTLFGLYAKGWLSGTEQIYQINNEIVGAETVGYYLEGRYDIMPFINKASDWKLPIFVRYEGMNTHQKIDSNLQPLIGQDDVVADLKDLEIISVGFNVRPKKNWTFKANYQFRNNRYADAPKEQNQFELGVGFIF</sequence>
<evidence type="ECO:0008006" key="4">
    <source>
        <dbReference type="Google" id="ProtNLM"/>
    </source>
</evidence>
<evidence type="ECO:0000313" key="2">
    <source>
        <dbReference type="EMBL" id="MBR8535471.1"/>
    </source>
</evidence>
<gene>
    <name evidence="2" type="ORF">KDU71_07865</name>
</gene>
<dbReference type="EMBL" id="JAGTAR010000009">
    <property type="protein sequence ID" value="MBR8535471.1"/>
    <property type="molecule type" value="Genomic_DNA"/>
</dbReference>
<dbReference type="SUPFAM" id="SSF56935">
    <property type="entry name" value="Porins"/>
    <property type="match status" value="1"/>
</dbReference>
<evidence type="ECO:0000256" key="1">
    <source>
        <dbReference type="SAM" id="SignalP"/>
    </source>
</evidence>
<reference evidence="2" key="1">
    <citation type="journal article" date="2018" name="Int. J. Syst. Evol. Microbiol.">
        <title>Carboxylicivirga sediminis sp. nov., isolated from coastal sediment.</title>
        <authorList>
            <person name="Wang F.Q."/>
            <person name="Ren L.H."/>
            <person name="Zou R.J."/>
            <person name="Sun Y.Z."/>
            <person name="Liu X.J."/>
            <person name="Jiang F."/>
            <person name="Liu L.J."/>
        </authorList>
    </citation>
    <scope>NUCLEOTIDE SEQUENCE</scope>
    <source>
        <strain evidence="2">JR1</strain>
    </source>
</reference>
<dbReference type="AlphaFoldDB" id="A0A941IW18"/>
<evidence type="ECO:0000313" key="3">
    <source>
        <dbReference type="Proteomes" id="UP000679220"/>
    </source>
</evidence>
<accession>A0A941IW18</accession>